<evidence type="ECO:0000313" key="2">
    <source>
        <dbReference type="EMBL" id="OGY67451.1"/>
    </source>
</evidence>
<evidence type="ECO:0000256" key="1">
    <source>
        <dbReference type="SAM" id="Phobius"/>
    </source>
</evidence>
<evidence type="ECO:0008006" key="4">
    <source>
        <dbReference type="Google" id="ProtNLM"/>
    </source>
</evidence>
<organism evidence="2 3">
    <name type="scientific">Candidatus Harrisonbacteria bacterium RIFCSPLOWO2_02_FULL_41_13b</name>
    <dbReference type="NCBI Taxonomy" id="1798409"/>
    <lineage>
        <taxon>Bacteria</taxon>
        <taxon>Candidatus Harrisoniibacteriota</taxon>
    </lineage>
</organism>
<reference evidence="2 3" key="1">
    <citation type="journal article" date="2016" name="Nat. Commun.">
        <title>Thousands of microbial genomes shed light on interconnected biogeochemical processes in an aquifer system.</title>
        <authorList>
            <person name="Anantharaman K."/>
            <person name="Brown C.T."/>
            <person name="Hug L.A."/>
            <person name="Sharon I."/>
            <person name="Castelle C.J."/>
            <person name="Probst A.J."/>
            <person name="Thomas B.C."/>
            <person name="Singh A."/>
            <person name="Wilkins M.J."/>
            <person name="Karaoz U."/>
            <person name="Brodie E.L."/>
            <person name="Williams K.H."/>
            <person name="Hubbard S.S."/>
            <person name="Banfield J.F."/>
        </authorList>
    </citation>
    <scope>NUCLEOTIDE SEQUENCE [LARGE SCALE GENOMIC DNA]</scope>
</reference>
<gene>
    <name evidence="2" type="ORF">A3I24_03135</name>
</gene>
<dbReference type="Proteomes" id="UP000177690">
    <property type="component" value="Unassembled WGS sequence"/>
</dbReference>
<keyword evidence="1" id="KW-0472">Membrane</keyword>
<dbReference type="AlphaFoldDB" id="A0A1G1ZSJ9"/>
<keyword evidence="1" id="KW-0812">Transmembrane</keyword>
<feature type="transmembrane region" description="Helical" evidence="1">
    <location>
        <begin position="21"/>
        <end position="44"/>
    </location>
</feature>
<proteinExistence type="predicted"/>
<accession>A0A1G1ZSJ9</accession>
<name>A0A1G1ZSJ9_9BACT</name>
<comment type="caution">
    <text evidence="2">The sequence shown here is derived from an EMBL/GenBank/DDBJ whole genome shotgun (WGS) entry which is preliminary data.</text>
</comment>
<dbReference type="EMBL" id="MHJL01000022">
    <property type="protein sequence ID" value="OGY67451.1"/>
    <property type="molecule type" value="Genomic_DNA"/>
</dbReference>
<evidence type="ECO:0000313" key="3">
    <source>
        <dbReference type="Proteomes" id="UP000177690"/>
    </source>
</evidence>
<dbReference type="STRING" id="1798409.A3I24_03135"/>
<protein>
    <recommendedName>
        <fullName evidence="4">POTRA domain-containing protein</fullName>
    </recommendedName>
</protein>
<sequence length="272" mass="31310">MVKTVSDIYQAKYLAKKRKRIFLRLFLWLILVLAIVAGFVYFLFFSKIFYVKEVSIANQSFIPNQEIRQAIDDFLAQKKFFVSGFSNLIFVESDMIQSLIVNNFPQAENVVVEKKYPHTVSVSLSGKIALGVWCFMTGVPDKCFYFDKNGMAFETSADSDGPLLLRIEDEKGQFEKLGQAVADKELLAFVLSIRPELEKAKIDIKKITIPVVEDFRADAETSEGWKIYFSIRDDLKSQVNSLNVFLSQKISPEKRNSLQYVDVRIPNRVYYK</sequence>
<keyword evidence="1" id="KW-1133">Transmembrane helix</keyword>